<reference evidence="2" key="1">
    <citation type="submission" date="2022-11" db="EMBL/GenBank/DDBJ databases">
        <authorList>
            <person name="Kikuchi T."/>
        </authorList>
    </citation>
    <scope>NUCLEOTIDE SEQUENCE</scope>
    <source>
        <strain evidence="2">PS1010</strain>
    </source>
</reference>
<dbReference type="Proteomes" id="UP001152747">
    <property type="component" value="Unassembled WGS sequence"/>
</dbReference>
<gene>
    <name evidence="2" type="ORF">CAMP_LOCUS17647</name>
</gene>
<keyword evidence="3" id="KW-1185">Reference proteome</keyword>
<evidence type="ECO:0000313" key="2">
    <source>
        <dbReference type="EMBL" id="CAI5455010.1"/>
    </source>
</evidence>
<dbReference type="EMBL" id="CANHGI010000006">
    <property type="protein sequence ID" value="CAI5455010.1"/>
    <property type="molecule type" value="Genomic_DNA"/>
</dbReference>
<keyword evidence="1" id="KW-0732">Signal</keyword>
<comment type="caution">
    <text evidence="2">The sequence shown here is derived from an EMBL/GenBank/DDBJ whole genome shotgun (WGS) entry which is preliminary data.</text>
</comment>
<accession>A0A9P1J3J2</accession>
<proteinExistence type="predicted"/>
<feature type="signal peptide" evidence="1">
    <location>
        <begin position="1"/>
        <end position="21"/>
    </location>
</feature>
<sequence>MFQRLIFVVVACLFCLSMSSAQKFLYNPKFPQIGAYSDDGSSLENVDLFPYLPDKRAFSFHAARGKKNIDGGEKRYSYFPSRG</sequence>
<evidence type="ECO:0000256" key="1">
    <source>
        <dbReference type="SAM" id="SignalP"/>
    </source>
</evidence>
<protein>
    <submittedName>
        <fullName evidence="2">Uncharacterized protein</fullName>
    </submittedName>
</protein>
<dbReference type="AlphaFoldDB" id="A0A9P1J3J2"/>
<feature type="chain" id="PRO_5040383572" evidence="1">
    <location>
        <begin position="22"/>
        <end position="83"/>
    </location>
</feature>
<name>A0A9P1J3J2_9PELO</name>
<organism evidence="2 3">
    <name type="scientific">Caenorhabditis angaria</name>
    <dbReference type="NCBI Taxonomy" id="860376"/>
    <lineage>
        <taxon>Eukaryota</taxon>
        <taxon>Metazoa</taxon>
        <taxon>Ecdysozoa</taxon>
        <taxon>Nematoda</taxon>
        <taxon>Chromadorea</taxon>
        <taxon>Rhabditida</taxon>
        <taxon>Rhabditina</taxon>
        <taxon>Rhabditomorpha</taxon>
        <taxon>Rhabditoidea</taxon>
        <taxon>Rhabditidae</taxon>
        <taxon>Peloderinae</taxon>
        <taxon>Caenorhabditis</taxon>
    </lineage>
</organism>
<dbReference type="OrthoDB" id="5788792at2759"/>
<evidence type="ECO:0000313" key="3">
    <source>
        <dbReference type="Proteomes" id="UP001152747"/>
    </source>
</evidence>